<organism evidence="2 3">
    <name type="scientific">Sordaria macrospora</name>
    <dbReference type="NCBI Taxonomy" id="5147"/>
    <lineage>
        <taxon>Eukaryota</taxon>
        <taxon>Fungi</taxon>
        <taxon>Dikarya</taxon>
        <taxon>Ascomycota</taxon>
        <taxon>Pezizomycotina</taxon>
        <taxon>Sordariomycetes</taxon>
        <taxon>Sordariomycetidae</taxon>
        <taxon>Sordariales</taxon>
        <taxon>Sordariaceae</taxon>
        <taxon>Sordaria</taxon>
    </lineage>
</organism>
<dbReference type="Proteomes" id="UP000433876">
    <property type="component" value="Unassembled WGS sequence"/>
</dbReference>
<comment type="caution">
    <text evidence="2">The sequence shown here is derived from an EMBL/GenBank/DDBJ whole genome shotgun (WGS) entry which is preliminary data.</text>
</comment>
<name>A0A8S9A3T4_SORMA</name>
<evidence type="ECO:0000313" key="3">
    <source>
        <dbReference type="Proteomes" id="UP000433876"/>
    </source>
</evidence>
<dbReference type="OMA" id="SWEEGDT"/>
<proteinExistence type="predicted"/>
<dbReference type="VEuPathDB" id="FungiDB:SMAC_03839"/>
<dbReference type="EMBL" id="NMPR01000002">
    <property type="protein sequence ID" value="KAA8636619.1"/>
    <property type="molecule type" value="Genomic_DNA"/>
</dbReference>
<feature type="region of interest" description="Disordered" evidence="1">
    <location>
        <begin position="246"/>
        <end position="281"/>
    </location>
</feature>
<sequence length="494" mass="54969">MDMMDPSSTVTIDAPHDVPSCLTTTTLPANDAAPVNSNDMVLDGPSAVPSELHHPATSSTLKRRNTNGSHQESKRRGPAVQSLETFSEYHGYGDNVTVGYSSWEEGDTQGHMYADTMPFDPEGSWSPPYSKSELLELCANNPCAGREDCEETDASFFSRAMIFDSLTGGDPLAYGGNQDVFTFHNDPMCDAAQPNVYEAPSDDSKSATADEYSVASSHEEAMVKLVDSLPEPQAQIPPSSIIKAIEGNSTPEIFDPSLRRSTPRSSPKICSISEGNNQPADAENLLDEDIDWDEVLQQLPAAPKNSYSSHSPGFFNNNSQPLDHAMEWMQSRSISQMRYQPFTRPAFPSPLRNKSPVEGLSNSTVLRTCFRLGSVFKEVAACLRTEQEVTFELFARVSYSSREKGSRVQHFQAIDLFEDQPPHLSGVLTRWKNDSLVEKETSRFLDDTNNKMCRFMCRPRKAKKSEVGWELEVLRIRVTDWNEIESIKSVVCYE</sequence>
<gene>
    <name evidence="2" type="ORF">SMACR_03839</name>
</gene>
<accession>A0A8S9A3T4</accession>
<dbReference type="AlphaFoldDB" id="A0A8S9A3T4"/>
<evidence type="ECO:0000256" key="1">
    <source>
        <dbReference type="SAM" id="MobiDB-lite"/>
    </source>
</evidence>
<protein>
    <submittedName>
        <fullName evidence="2">Uncharacterized protein</fullName>
    </submittedName>
</protein>
<feature type="compositionally biased region" description="Polar residues" evidence="1">
    <location>
        <begin position="56"/>
        <end position="70"/>
    </location>
</feature>
<feature type="region of interest" description="Disordered" evidence="1">
    <location>
        <begin position="42"/>
        <end position="80"/>
    </location>
</feature>
<evidence type="ECO:0000313" key="2">
    <source>
        <dbReference type="EMBL" id="KAA8636619.1"/>
    </source>
</evidence>
<reference evidence="2 3" key="1">
    <citation type="submission" date="2017-07" db="EMBL/GenBank/DDBJ databases">
        <title>Genome sequence of the Sordaria macrospora wild type strain R19027.</title>
        <authorList>
            <person name="Nowrousian M."/>
            <person name="Teichert I."/>
            <person name="Kueck U."/>
        </authorList>
    </citation>
    <scope>NUCLEOTIDE SEQUENCE [LARGE SCALE GENOMIC DNA]</scope>
    <source>
        <strain evidence="2 3">R19027</strain>
        <tissue evidence="2">Mycelium</tissue>
    </source>
</reference>